<dbReference type="GO" id="GO:0016491">
    <property type="term" value="F:oxidoreductase activity"/>
    <property type="evidence" value="ECO:0007669"/>
    <property type="project" value="UniProtKB-KW"/>
</dbReference>
<evidence type="ECO:0008006" key="7">
    <source>
        <dbReference type="Google" id="ProtNLM"/>
    </source>
</evidence>
<dbReference type="InterPro" id="IPR002347">
    <property type="entry name" value="SDR_fam"/>
</dbReference>
<dbReference type="PANTHER" id="PTHR44169:SF6">
    <property type="entry name" value="NADPH-DEPENDENT 1-ACYLDIHYDROXYACETONE PHOSPHATE REDUCTASE"/>
    <property type="match status" value="1"/>
</dbReference>
<dbReference type="PROSITE" id="PS00061">
    <property type="entry name" value="ADH_SHORT"/>
    <property type="match status" value="2"/>
</dbReference>
<dbReference type="InterPro" id="IPR036291">
    <property type="entry name" value="NAD(P)-bd_dom_sf"/>
</dbReference>
<evidence type="ECO:0000313" key="6">
    <source>
        <dbReference type="Proteomes" id="UP000663827"/>
    </source>
</evidence>
<evidence type="ECO:0000256" key="3">
    <source>
        <dbReference type="ARBA" id="ARBA00023002"/>
    </source>
</evidence>
<organism evidence="5 6">
    <name type="scientific">Rhizoctonia solani</name>
    <dbReference type="NCBI Taxonomy" id="456999"/>
    <lineage>
        <taxon>Eukaryota</taxon>
        <taxon>Fungi</taxon>
        <taxon>Dikarya</taxon>
        <taxon>Basidiomycota</taxon>
        <taxon>Agaricomycotina</taxon>
        <taxon>Agaricomycetes</taxon>
        <taxon>Cantharellales</taxon>
        <taxon>Ceratobasidiaceae</taxon>
        <taxon>Rhizoctonia</taxon>
    </lineage>
</organism>
<sequence length="373" mass="39092">MSIAPSAPVVLVTGSSHGGIGYSLCEEFAAKGCIVYASARRLETISSFSNPSIRPLIMDVTSDDSVHKAVEQVVEETGRVDIVVANAGITCFGPILDVSIDHAKQALDTNVLGVLRLAKEVFPHMATRKRGTFITIGSVSGANPSPWVGMYAATKAAAHGVTETLQMEAKALGPDIKVMLVLTGGVRCEAFAARGCIVYASARRLEAVSSSSHPSIRPLIMDVTSDSSVQKGVEKVIEEAGRVDVVVANAGIACHGPVLDIPIDQAKGALDTNVLGVLRLAQAVFPYMASRKKGTFITTGSVAGPTPTPWSGVYAATKAAAHAITETLQMEAKALSPDIRVMLVLTGGVKCVTILHTIFPSFRSILNVCKLLT</sequence>
<protein>
    <recommendedName>
        <fullName evidence="7">NAD(P)-binding protein</fullName>
    </recommendedName>
</protein>
<keyword evidence="2" id="KW-0521">NADP</keyword>
<dbReference type="AlphaFoldDB" id="A0A8H3HZL1"/>
<dbReference type="InterPro" id="IPR020904">
    <property type="entry name" value="Sc_DH/Rdtase_CS"/>
</dbReference>
<dbReference type="EMBL" id="CAJNJQ010001222">
    <property type="protein sequence ID" value="CAE7127318.1"/>
    <property type="molecule type" value="Genomic_DNA"/>
</dbReference>
<comment type="similarity">
    <text evidence="1 4">Belongs to the short-chain dehydrogenases/reductases (SDR) family.</text>
</comment>
<evidence type="ECO:0000256" key="2">
    <source>
        <dbReference type="ARBA" id="ARBA00022857"/>
    </source>
</evidence>
<dbReference type="PRINTS" id="PR00081">
    <property type="entry name" value="GDHRDH"/>
</dbReference>
<evidence type="ECO:0000256" key="1">
    <source>
        <dbReference type="ARBA" id="ARBA00006484"/>
    </source>
</evidence>
<dbReference type="Gene3D" id="3.40.50.720">
    <property type="entry name" value="NAD(P)-binding Rossmann-like Domain"/>
    <property type="match status" value="2"/>
</dbReference>
<dbReference type="GO" id="GO:0005783">
    <property type="term" value="C:endoplasmic reticulum"/>
    <property type="evidence" value="ECO:0007669"/>
    <property type="project" value="TreeGrafter"/>
</dbReference>
<dbReference type="Pfam" id="PF13561">
    <property type="entry name" value="adh_short_C2"/>
    <property type="match status" value="1"/>
</dbReference>
<accession>A0A8H3HZL1</accession>
<dbReference type="SUPFAM" id="SSF51735">
    <property type="entry name" value="NAD(P)-binding Rossmann-fold domains"/>
    <property type="match status" value="2"/>
</dbReference>
<name>A0A8H3HZL1_9AGAM</name>
<evidence type="ECO:0000256" key="4">
    <source>
        <dbReference type="RuleBase" id="RU000363"/>
    </source>
</evidence>
<keyword evidence="3" id="KW-0560">Oxidoreductase</keyword>
<comment type="caution">
    <text evidence="5">The sequence shown here is derived from an EMBL/GenBank/DDBJ whole genome shotgun (WGS) entry which is preliminary data.</text>
</comment>
<evidence type="ECO:0000313" key="5">
    <source>
        <dbReference type="EMBL" id="CAE7127318.1"/>
    </source>
</evidence>
<proteinExistence type="inferred from homology"/>
<gene>
    <name evidence="5" type="ORF">RDB_LOCUS61036</name>
</gene>
<dbReference type="PANTHER" id="PTHR44169">
    <property type="entry name" value="NADPH-DEPENDENT 1-ACYLDIHYDROXYACETONE PHOSPHATE REDUCTASE"/>
    <property type="match status" value="1"/>
</dbReference>
<reference evidence="5" key="1">
    <citation type="submission" date="2021-01" db="EMBL/GenBank/DDBJ databases">
        <authorList>
            <person name="Kaushik A."/>
        </authorList>
    </citation>
    <scope>NUCLEOTIDE SEQUENCE</scope>
    <source>
        <strain evidence="5">AG5</strain>
    </source>
</reference>
<dbReference type="Proteomes" id="UP000663827">
    <property type="component" value="Unassembled WGS sequence"/>
</dbReference>
<dbReference type="PRINTS" id="PR00080">
    <property type="entry name" value="SDRFAMILY"/>
</dbReference>
<dbReference type="Pfam" id="PF00106">
    <property type="entry name" value="adh_short"/>
    <property type="match status" value="1"/>
</dbReference>